<accession>A0A9Q3J2W8</accession>
<dbReference type="PANTHER" id="PTHR11439">
    <property type="entry name" value="GAG-POL-RELATED RETROTRANSPOSON"/>
    <property type="match status" value="1"/>
</dbReference>
<comment type="caution">
    <text evidence="1">The sequence shown here is derived from an EMBL/GenBank/DDBJ whole genome shotgun (WGS) entry which is preliminary data.</text>
</comment>
<name>A0A9Q3J2W8_9BASI</name>
<dbReference type="CDD" id="cd09272">
    <property type="entry name" value="RNase_HI_RT_Ty1"/>
    <property type="match status" value="1"/>
</dbReference>
<organism evidence="1 2">
    <name type="scientific">Austropuccinia psidii MF-1</name>
    <dbReference type="NCBI Taxonomy" id="1389203"/>
    <lineage>
        <taxon>Eukaryota</taxon>
        <taxon>Fungi</taxon>
        <taxon>Dikarya</taxon>
        <taxon>Basidiomycota</taxon>
        <taxon>Pucciniomycotina</taxon>
        <taxon>Pucciniomycetes</taxon>
        <taxon>Pucciniales</taxon>
        <taxon>Sphaerophragmiaceae</taxon>
        <taxon>Austropuccinia</taxon>
    </lineage>
</organism>
<sequence>MSECKQVSTPLTPQDHLEPEMDQEIQEFNKLKVNYRSTISSINFLSTATRPDLSFAVSALSQYLEKPGINHWKEFIHVLKYLQATQDIGLHYIRSNKKGVKAFSDADWGNCRISRRSITGYLACLHDSLVIWKTEKQPSVSISTAEAEYKALCDLTSELLWFKQWCKEAQIFKFTKPITIYEDNQSCIKVAN</sequence>
<dbReference type="OrthoDB" id="3344688at2759"/>
<dbReference type="EMBL" id="AVOT02061158">
    <property type="protein sequence ID" value="MBW0554462.1"/>
    <property type="molecule type" value="Genomic_DNA"/>
</dbReference>
<proteinExistence type="predicted"/>
<evidence type="ECO:0000313" key="1">
    <source>
        <dbReference type="EMBL" id="MBW0554462.1"/>
    </source>
</evidence>
<keyword evidence="2" id="KW-1185">Reference proteome</keyword>
<reference evidence="1" key="1">
    <citation type="submission" date="2021-03" db="EMBL/GenBank/DDBJ databases">
        <title>Draft genome sequence of rust myrtle Austropuccinia psidii MF-1, a brazilian biotype.</title>
        <authorList>
            <person name="Quecine M.C."/>
            <person name="Pachon D.M.R."/>
            <person name="Bonatelli M.L."/>
            <person name="Correr F.H."/>
            <person name="Franceschini L.M."/>
            <person name="Leite T.F."/>
            <person name="Margarido G.R.A."/>
            <person name="Almeida C.A."/>
            <person name="Ferrarezi J.A."/>
            <person name="Labate C.A."/>
        </authorList>
    </citation>
    <scope>NUCLEOTIDE SEQUENCE</scope>
    <source>
        <strain evidence="1">MF-1</strain>
    </source>
</reference>
<evidence type="ECO:0000313" key="2">
    <source>
        <dbReference type="Proteomes" id="UP000765509"/>
    </source>
</evidence>
<dbReference type="PANTHER" id="PTHR11439:SF470">
    <property type="entry name" value="CYSTEINE-RICH RLK (RECEPTOR-LIKE PROTEIN KINASE) 8"/>
    <property type="match status" value="1"/>
</dbReference>
<evidence type="ECO:0008006" key="3">
    <source>
        <dbReference type="Google" id="ProtNLM"/>
    </source>
</evidence>
<protein>
    <recommendedName>
        <fullName evidence="3">Reverse transcriptase Ty1/copia-type domain-containing protein</fullName>
    </recommendedName>
</protein>
<dbReference type="Proteomes" id="UP000765509">
    <property type="component" value="Unassembled WGS sequence"/>
</dbReference>
<gene>
    <name evidence="1" type="ORF">O181_094177</name>
</gene>
<dbReference type="AlphaFoldDB" id="A0A9Q3J2W8"/>